<evidence type="ECO:0000256" key="2">
    <source>
        <dbReference type="SAM" id="Phobius"/>
    </source>
</evidence>
<organism evidence="4 5">
    <name type="scientific">Plasmodium ovale curtisi</name>
    <dbReference type="NCBI Taxonomy" id="864141"/>
    <lineage>
        <taxon>Eukaryota</taxon>
        <taxon>Sar</taxon>
        <taxon>Alveolata</taxon>
        <taxon>Apicomplexa</taxon>
        <taxon>Aconoidasida</taxon>
        <taxon>Haemosporida</taxon>
        <taxon>Plasmodiidae</taxon>
        <taxon>Plasmodium</taxon>
        <taxon>Plasmodium (Plasmodium)</taxon>
    </lineage>
</organism>
<evidence type="ECO:0000313" key="3">
    <source>
        <dbReference type="EMBL" id="SBS94434.1"/>
    </source>
</evidence>
<keyword evidence="2" id="KW-0472">Membrane</keyword>
<dbReference type="EMBL" id="FLQV01002590">
    <property type="protein sequence ID" value="SBT01578.1"/>
    <property type="molecule type" value="Genomic_DNA"/>
</dbReference>
<dbReference type="Pfam" id="PF05795">
    <property type="entry name" value="Plasmodium_Vir"/>
    <property type="match status" value="2"/>
</dbReference>
<evidence type="ECO:0000313" key="6">
    <source>
        <dbReference type="Proteomes" id="UP000078560"/>
    </source>
</evidence>
<keyword evidence="2" id="KW-1133">Transmembrane helix</keyword>
<name>A0A1A8XCK3_PLAOA</name>
<feature type="region of interest" description="Disordered" evidence="1">
    <location>
        <begin position="227"/>
        <end position="260"/>
    </location>
</feature>
<evidence type="ECO:0000313" key="4">
    <source>
        <dbReference type="EMBL" id="SBT01578.1"/>
    </source>
</evidence>
<dbReference type="AlphaFoldDB" id="A0A1A8XCK3"/>
<feature type="transmembrane region" description="Helical" evidence="2">
    <location>
        <begin position="267"/>
        <end position="290"/>
    </location>
</feature>
<dbReference type="VEuPathDB" id="PlasmoDB:PocGH01_00061500"/>
<gene>
    <name evidence="4" type="ORF">POVCU1_067940</name>
    <name evidence="3" type="ORF">POVCU2_0087970</name>
</gene>
<dbReference type="InterPro" id="IPR008780">
    <property type="entry name" value="Plasmodium_Vir"/>
</dbReference>
<reference evidence="5 6" key="1">
    <citation type="submission" date="2016-05" db="EMBL/GenBank/DDBJ databases">
        <authorList>
            <person name="Naeem Raeece"/>
        </authorList>
    </citation>
    <scope>NUCLEOTIDE SEQUENCE [LARGE SCALE GENOMIC DNA]</scope>
</reference>
<dbReference type="Proteomes" id="UP000078560">
    <property type="component" value="Unassembled WGS sequence"/>
</dbReference>
<sequence>MDLSSEENETLRNNTFERSKDIKNFYNELDNVCTNYSNCTRNSINSTSDEHAIKLYKKFDYNIFKFILTSESSYQNFPKDINKRCTYFKYWFYDQIIRYNLDDEKVKHIIDPLKYGKDIIEFSIENVVNPRKCYIHIRKLDDIKKMKVLYDFLESYDVNAKKSNINEKICKNNFKNYLADIISDYNQLTSCNSESTEYCKEIEECKRIYKIDELSILHCNEDQPQSFSETGLKDGDSSLRTAVDSSLHSQPEDGVSSFSSDLPSEGIIPYTGVTTVSSLAVTSVIFFILYKVTPLGILLRRSFQNVTNILPNINENESQELLDQVSVSDSVNMDNISNYIAYHPS</sequence>
<feature type="compositionally biased region" description="Polar residues" evidence="1">
    <location>
        <begin position="238"/>
        <end position="249"/>
    </location>
</feature>
<dbReference type="Proteomes" id="UP000078546">
    <property type="component" value="Unassembled WGS sequence"/>
</dbReference>
<proteinExistence type="predicted"/>
<evidence type="ECO:0000256" key="1">
    <source>
        <dbReference type="SAM" id="MobiDB-lite"/>
    </source>
</evidence>
<accession>A0A1A8XCK3</accession>
<protein>
    <submittedName>
        <fullName evidence="4">PIR Superfamily Protein</fullName>
    </submittedName>
</protein>
<evidence type="ECO:0000313" key="5">
    <source>
        <dbReference type="Proteomes" id="UP000078546"/>
    </source>
</evidence>
<dbReference type="EMBL" id="FLQU01001770">
    <property type="protein sequence ID" value="SBS94434.1"/>
    <property type="molecule type" value="Genomic_DNA"/>
</dbReference>
<keyword evidence="2" id="KW-0812">Transmembrane</keyword>
<reference evidence="4" key="2">
    <citation type="submission" date="2016-05" db="EMBL/GenBank/DDBJ databases">
        <authorList>
            <person name="Lavstsen T."/>
            <person name="Jespersen J.S."/>
        </authorList>
    </citation>
    <scope>NUCLEOTIDE SEQUENCE [LARGE SCALE GENOMIC DNA]</scope>
</reference>